<keyword evidence="2 6" id="KW-0547">Nucleotide-binding</keyword>
<dbReference type="OrthoDB" id="9804062at2"/>
<keyword evidence="4 6" id="KW-0067">ATP-binding</keyword>
<dbReference type="NCBIfam" id="NF003745">
    <property type="entry name" value="PRK05342.1"/>
    <property type="match status" value="1"/>
</dbReference>
<feature type="binding site" evidence="6 7">
    <location>
        <position position="37"/>
    </location>
    <ligand>
        <name>Zn(2+)</name>
        <dbReference type="ChEBI" id="CHEBI:29105"/>
    </ligand>
</feature>
<dbReference type="InterPro" id="IPR027417">
    <property type="entry name" value="P-loop_NTPase"/>
</dbReference>
<dbReference type="FunFam" id="3.40.50.300:FF:000005">
    <property type="entry name" value="ATP-dependent Clp protease ATP-binding subunit ClpX"/>
    <property type="match status" value="1"/>
</dbReference>
<dbReference type="STRING" id="585394.RHOM_03295"/>
<dbReference type="GO" id="GO:0051301">
    <property type="term" value="P:cell division"/>
    <property type="evidence" value="ECO:0007669"/>
    <property type="project" value="TreeGrafter"/>
</dbReference>
<dbReference type="GO" id="GO:0046983">
    <property type="term" value="F:protein dimerization activity"/>
    <property type="evidence" value="ECO:0007669"/>
    <property type="project" value="UniProtKB-UniRule"/>
</dbReference>
<dbReference type="FunFam" id="1.10.8.60:FF:000002">
    <property type="entry name" value="ATP-dependent Clp protease ATP-binding subunit ClpX"/>
    <property type="match status" value="1"/>
</dbReference>
<dbReference type="InterPro" id="IPR038366">
    <property type="entry name" value="Znf_CppX_C4_sf"/>
</dbReference>
<reference evidence="9 10" key="1">
    <citation type="journal article" date="2015" name="Genome Announc.">
        <title>Complete genome sequence of the human gut symbiont Roseburia hominis.</title>
        <authorList>
            <person name="Travis A.J."/>
            <person name="Kelly D."/>
            <person name="Flint H.J."/>
            <person name="Aminov R.I."/>
        </authorList>
    </citation>
    <scope>NUCLEOTIDE SEQUENCE [LARGE SCALE GENOMIC DNA]</scope>
    <source>
        <strain evidence="10">DSM 16839 / JCM 17582 / NCIMB 14029 / A2-183</strain>
    </source>
</reference>
<evidence type="ECO:0000259" key="8">
    <source>
        <dbReference type="PROSITE" id="PS51902"/>
    </source>
</evidence>
<dbReference type="GO" id="GO:0009376">
    <property type="term" value="C:HslUV protease complex"/>
    <property type="evidence" value="ECO:0007669"/>
    <property type="project" value="TreeGrafter"/>
</dbReference>
<dbReference type="PANTHER" id="PTHR48102">
    <property type="entry name" value="ATP-DEPENDENT CLP PROTEASE ATP-BINDING SUBUNIT CLPX-LIKE, MITOCHONDRIAL-RELATED"/>
    <property type="match status" value="1"/>
</dbReference>
<dbReference type="Proteomes" id="UP000008178">
    <property type="component" value="Chromosome"/>
</dbReference>
<dbReference type="RefSeq" id="WP_014078826.1">
    <property type="nucleotide sequence ID" value="NC_015977.1"/>
</dbReference>
<dbReference type="GO" id="GO:0140662">
    <property type="term" value="F:ATP-dependent protein folding chaperone"/>
    <property type="evidence" value="ECO:0007669"/>
    <property type="project" value="InterPro"/>
</dbReference>
<dbReference type="GO" id="GO:0008233">
    <property type="term" value="F:peptidase activity"/>
    <property type="evidence" value="ECO:0007669"/>
    <property type="project" value="UniProtKB-KW"/>
</dbReference>
<dbReference type="GO" id="GO:0008270">
    <property type="term" value="F:zinc ion binding"/>
    <property type="evidence" value="ECO:0007669"/>
    <property type="project" value="UniProtKB-UniRule"/>
</dbReference>
<dbReference type="InterPro" id="IPR003959">
    <property type="entry name" value="ATPase_AAA_core"/>
</dbReference>
<dbReference type="NCBIfam" id="TIGR00382">
    <property type="entry name" value="clpX"/>
    <property type="match status" value="1"/>
</dbReference>
<comment type="subunit">
    <text evidence="6">Component of the ClpX-ClpP complex. Forms a hexameric ring that, in the presence of ATP, binds to fourteen ClpP subunits assembled into a disk-like structure with a central cavity, resembling the structure of eukaryotic proteasomes.</text>
</comment>
<name>G2T1Z6_ROSHA</name>
<dbReference type="InterPro" id="IPR059188">
    <property type="entry name" value="Znf_CLPX-like"/>
</dbReference>
<gene>
    <name evidence="6" type="primary">clpX</name>
    <name evidence="9" type="ordered locus">RHOM_03295</name>
</gene>
<keyword evidence="9" id="KW-0378">Hydrolase</keyword>
<organism evidence="9 10">
    <name type="scientific">Roseburia hominis (strain DSM 16839 / JCM 17582 / NCIMB 14029 / A2-183)</name>
    <dbReference type="NCBI Taxonomy" id="585394"/>
    <lineage>
        <taxon>Bacteria</taxon>
        <taxon>Bacillati</taxon>
        <taxon>Bacillota</taxon>
        <taxon>Clostridia</taxon>
        <taxon>Lachnospirales</taxon>
        <taxon>Lachnospiraceae</taxon>
        <taxon>Roseburia</taxon>
    </lineage>
</organism>
<comment type="similarity">
    <text evidence="6 7">Belongs to the ClpX chaperone family.</text>
</comment>
<keyword evidence="3 6" id="KW-0862">Zinc</keyword>
<dbReference type="SMART" id="SM01086">
    <property type="entry name" value="ClpB_D2-small"/>
    <property type="match status" value="1"/>
</dbReference>
<evidence type="ECO:0000256" key="2">
    <source>
        <dbReference type="ARBA" id="ARBA00022741"/>
    </source>
</evidence>
<dbReference type="GO" id="GO:0051603">
    <property type="term" value="P:proteolysis involved in protein catabolic process"/>
    <property type="evidence" value="ECO:0007669"/>
    <property type="project" value="TreeGrafter"/>
</dbReference>
<dbReference type="InterPro" id="IPR050052">
    <property type="entry name" value="ATP-dep_Clp_protease_ClpX"/>
</dbReference>
<dbReference type="BioCyc" id="RHOM585394:G1H02-680-MONOMER"/>
<dbReference type="GeneID" id="93722519"/>
<evidence type="ECO:0000256" key="5">
    <source>
        <dbReference type="ARBA" id="ARBA00023186"/>
    </source>
</evidence>
<dbReference type="SMART" id="SM00994">
    <property type="entry name" value="zf-C4_ClpX"/>
    <property type="match status" value="1"/>
</dbReference>
<dbReference type="Pfam" id="PF06689">
    <property type="entry name" value="zf-C4_ClpX"/>
    <property type="match status" value="1"/>
</dbReference>
<sequence length="419" mass="46417">MAGRSDDEIRCSFCGKSQGQVRKLIAGPKGAYICDECVDICAEIIEEEFENEEETGTAEETEQINLLKPEELKAFLDDYVIGQDQAKKVLSVAVYNHYKRIMAGDDLGVELQKSNILMLGPTGSGKTLLAQTLARVLNVPFAIADATTLTEAGYVGEDVENILLKIIQAADYNIERAQHGIIYIDEIDKISKKSENVSITRDVSGEGVQQALLKILEGTIASVPPQGGRKHPQQELIQIDTTNILFICGGAFDGLEKIIETRMDQKAIGFNADIKSKNEYNIGDVLKHALPQDFVKFGLIPEFIGRVPVTVSLDMLDRDALIRILKEPKNALTRQYEKLFELDGVKLAFDADALEAIADKALERKTGARGLRAIMEAVTLDLMYHIPSDESITECEITKDLVEEKLSIEEQKLKTIEEK</sequence>
<dbReference type="GO" id="GO:0051082">
    <property type="term" value="F:unfolded protein binding"/>
    <property type="evidence" value="ECO:0007669"/>
    <property type="project" value="UniProtKB-UniRule"/>
</dbReference>
<dbReference type="SUPFAM" id="SSF52540">
    <property type="entry name" value="P-loop containing nucleoside triphosphate hydrolases"/>
    <property type="match status" value="1"/>
</dbReference>
<dbReference type="AlphaFoldDB" id="G2T1Z6"/>
<keyword evidence="10" id="KW-1185">Reference proteome</keyword>
<keyword evidence="5 6" id="KW-0143">Chaperone</keyword>
<evidence type="ECO:0000256" key="6">
    <source>
        <dbReference type="HAMAP-Rule" id="MF_00175"/>
    </source>
</evidence>
<evidence type="ECO:0000256" key="4">
    <source>
        <dbReference type="ARBA" id="ARBA00022840"/>
    </source>
</evidence>
<dbReference type="PANTHER" id="PTHR48102:SF7">
    <property type="entry name" value="ATP-DEPENDENT CLP PROTEASE ATP-BINDING SUBUNIT CLPX-LIKE, MITOCHONDRIAL"/>
    <property type="match status" value="1"/>
</dbReference>
<comment type="function">
    <text evidence="6">ATP-dependent specificity component of the Clp protease. It directs the protease to specific substrates. Can perform chaperone functions in the absence of ClpP.</text>
</comment>
<dbReference type="GO" id="GO:0005524">
    <property type="term" value="F:ATP binding"/>
    <property type="evidence" value="ECO:0007669"/>
    <property type="project" value="UniProtKB-UniRule"/>
</dbReference>
<dbReference type="EMBL" id="CP003040">
    <property type="protein sequence ID" value="AEN95781.1"/>
    <property type="molecule type" value="Genomic_DNA"/>
</dbReference>
<feature type="binding site" evidence="6 7">
    <location>
        <position position="34"/>
    </location>
    <ligand>
        <name>Zn(2+)</name>
        <dbReference type="ChEBI" id="CHEBI:29105"/>
    </ligand>
</feature>
<proteinExistence type="inferred from homology"/>
<dbReference type="HOGENOM" id="CLU_014218_8_2_9"/>
<dbReference type="SUPFAM" id="SSF57716">
    <property type="entry name" value="Glucocorticoid receptor-like (DNA-binding domain)"/>
    <property type="match status" value="1"/>
</dbReference>
<protein>
    <recommendedName>
        <fullName evidence="6">ATP-dependent Clp protease ATP-binding subunit ClpX</fullName>
    </recommendedName>
</protein>
<dbReference type="eggNOG" id="COG1219">
    <property type="taxonomic scope" value="Bacteria"/>
</dbReference>
<dbReference type="InterPro" id="IPR010603">
    <property type="entry name" value="Znf_CppX_C4"/>
</dbReference>
<evidence type="ECO:0000313" key="10">
    <source>
        <dbReference type="Proteomes" id="UP000008178"/>
    </source>
</evidence>
<evidence type="ECO:0000256" key="7">
    <source>
        <dbReference type="PROSITE-ProRule" id="PRU01250"/>
    </source>
</evidence>
<dbReference type="CDD" id="cd19497">
    <property type="entry name" value="RecA-like_ClpX"/>
    <property type="match status" value="1"/>
</dbReference>
<dbReference type="InterPro" id="IPR019489">
    <property type="entry name" value="Clp_ATPase_C"/>
</dbReference>
<evidence type="ECO:0000256" key="3">
    <source>
        <dbReference type="ARBA" id="ARBA00022833"/>
    </source>
</evidence>
<dbReference type="Pfam" id="PF10431">
    <property type="entry name" value="ClpB_D2-small"/>
    <property type="match status" value="1"/>
</dbReference>
<dbReference type="Gene3D" id="3.40.50.300">
    <property type="entry name" value="P-loop containing nucleotide triphosphate hydrolases"/>
    <property type="match status" value="1"/>
</dbReference>
<dbReference type="InterPro" id="IPR046425">
    <property type="entry name" value="ClpX_bact"/>
</dbReference>
<accession>G2T1Z6</accession>
<dbReference type="PROSITE" id="PS51902">
    <property type="entry name" value="CLPX_ZB"/>
    <property type="match status" value="1"/>
</dbReference>
<dbReference type="SMART" id="SM00382">
    <property type="entry name" value="AAA"/>
    <property type="match status" value="1"/>
</dbReference>
<dbReference type="GO" id="GO:0016887">
    <property type="term" value="F:ATP hydrolysis activity"/>
    <property type="evidence" value="ECO:0007669"/>
    <property type="project" value="InterPro"/>
</dbReference>
<dbReference type="InterPro" id="IPR003593">
    <property type="entry name" value="AAA+_ATPase"/>
</dbReference>
<dbReference type="Gene3D" id="1.10.8.60">
    <property type="match status" value="1"/>
</dbReference>
<dbReference type="HAMAP" id="MF_00175">
    <property type="entry name" value="ClpX"/>
    <property type="match status" value="1"/>
</dbReference>
<evidence type="ECO:0000313" key="9">
    <source>
        <dbReference type="EMBL" id="AEN95781.1"/>
    </source>
</evidence>
<feature type="binding site" evidence="6">
    <location>
        <begin position="121"/>
        <end position="128"/>
    </location>
    <ligand>
        <name>ATP</name>
        <dbReference type="ChEBI" id="CHEBI:30616"/>
    </ligand>
</feature>
<feature type="domain" description="ClpX-type ZB" evidence="8">
    <location>
        <begin position="1"/>
        <end position="53"/>
    </location>
</feature>
<dbReference type="Gene3D" id="6.20.220.10">
    <property type="entry name" value="ClpX chaperone, C4-type zinc finger domain"/>
    <property type="match status" value="1"/>
</dbReference>
<keyword evidence="9" id="KW-0645">Protease</keyword>
<keyword evidence="1 6" id="KW-0479">Metal-binding</keyword>
<feature type="binding site" evidence="6 7">
    <location>
        <position position="14"/>
    </location>
    <ligand>
        <name>Zn(2+)</name>
        <dbReference type="ChEBI" id="CHEBI:29105"/>
    </ligand>
</feature>
<dbReference type="KEGG" id="rho:RHOM_03295"/>
<dbReference type="InterPro" id="IPR004487">
    <property type="entry name" value="Clp_protease_ATP-bd_su_ClpX"/>
</dbReference>
<dbReference type="Pfam" id="PF07724">
    <property type="entry name" value="AAA_2"/>
    <property type="match status" value="1"/>
</dbReference>
<feature type="binding site" evidence="6 7">
    <location>
        <position position="11"/>
    </location>
    <ligand>
        <name>Zn(2+)</name>
        <dbReference type="ChEBI" id="CHEBI:29105"/>
    </ligand>
</feature>
<evidence type="ECO:0000256" key="1">
    <source>
        <dbReference type="ARBA" id="ARBA00022723"/>
    </source>
</evidence>